<protein>
    <submittedName>
        <fullName evidence="1">Uncharacterized protein</fullName>
    </submittedName>
</protein>
<dbReference type="RefSeq" id="WP_036953353.1">
    <property type="nucleotide sequence ID" value="NZ_BAABIH010000001.1"/>
</dbReference>
<reference evidence="1 2" key="1">
    <citation type="submission" date="2019-10" db="EMBL/GenBank/DDBJ databases">
        <title>Genome sequence of Luteimicrobium xylanilyticum HY-24.</title>
        <authorList>
            <person name="Kim D.Y."/>
            <person name="Park H.-Y."/>
        </authorList>
    </citation>
    <scope>NUCLEOTIDE SEQUENCE [LARGE SCALE GENOMIC DNA]</scope>
    <source>
        <strain evidence="1 2">HY-24</strain>
    </source>
</reference>
<dbReference type="Proteomes" id="UP000326702">
    <property type="component" value="Chromosome"/>
</dbReference>
<dbReference type="AlphaFoldDB" id="A0A5P9Q897"/>
<dbReference type="Gene3D" id="1.20.120.20">
    <property type="entry name" value="Apolipoprotein"/>
    <property type="match status" value="1"/>
</dbReference>
<keyword evidence="2" id="KW-1185">Reference proteome</keyword>
<evidence type="ECO:0000313" key="1">
    <source>
        <dbReference type="EMBL" id="QFU97282.1"/>
    </source>
</evidence>
<sequence>MAGGINIKFISDVSNLLRGTKDVQSAFADVVDSVEDVATEATKAGGTTTAAFKDAGDKIGQHVDDGTTTASGSLKDLASDADTQASATGDAFKTAGDDIGIHIDSGTSDATSSLDDVADKADSVRSDVDTATGKMEQSFKDAFDKVHTDTSSKLSQVATDAEHTGHRAAEGLDEIKDSAKSNATETAASFDGSFDSISDGVQGTVAEFLQGFGPAGTIAGLAIAGGIGLLKKAFDDQSEAAQADAQAMAEAYKAAIDDMIASGEDFVSDSFVNDQIKSIVEDDKKLKAAQDQAKQSGASLSDVLRGQSGDLDALGRVHDAYQRKIDAEKAAIDGIKDTLTTRTDLSNDQREALIEEIGEHENLVDQLKGEQKAVDTVGDSYKKSGTKADIYRQSVKTSKDAVRDAQQAERDYADKLEDTGSQIADNTKKIKDKTDRDRANKSAINDLVDAGEDWIQKLKDTNASSKDVSAAQKKLRDDVEAAGRKMGLSKDQAKKYADQILDIPKTRKTTVTLDKKTAQHQIDSFITTNDGRRIRVKIDATRGKTYQAAPGAPLAFADGGLIPGLPSSSDNGYAKMASGEFVVNAAATSKNLSLLEAINQGRNLPTTGGGATSVSLAGAKLVVQIGAREFEGYMAETAAAVVQAHTAAQDRAAAYVGGGF</sequence>
<proteinExistence type="predicted"/>
<name>A0A5P9Q897_9MICO</name>
<dbReference type="KEGG" id="lxl:KDY119_00776"/>
<organism evidence="1 2">
    <name type="scientific">Luteimicrobium xylanilyticum</name>
    <dbReference type="NCBI Taxonomy" id="1133546"/>
    <lineage>
        <taxon>Bacteria</taxon>
        <taxon>Bacillati</taxon>
        <taxon>Actinomycetota</taxon>
        <taxon>Actinomycetes</taxon>
        <taxon>Micrococcales</taxon>
        <taxon>Luteimicrobium</taxon>
    </lineage>
</organism>
<evidence type="ECO:0000313" key="2">
    <source>
        <dbReference type="Proteomes" id="UP000326702"/>
    </source>
</evidence>
<gene>
    <name evidence="1" type="ORF">KDY119_00776</name>
</gene>
<dbReference type="EMBL" id="CP045529">
    <property type="protein sequence ID" value="QFU97282.1"/>
    <property type="molecule type" value="Genomic_DNA"/>
</dbReference>
<dbReference type="OrthoDB" id="2183194at2"/>
<accession>A0A5P9Q897</accession>